<dbReference type="Proteomes" id="UP000828390">
    <property type="component" value="Unassembled WGS sequence"/>
</dbReference>
<dbReference type="EMBL" id="JAIWYP010000007">
    <property type="protein sequence ID" value="KAH3796120.1"/>
    <property type="molecule type" value="Genomic_DNA"/>
</dbReference>
<keyword evidence="1" id="KW-0812">Transmembrane</keyword>
<feature type="transmembrane region" description="Helical" evidence="1">
    <location>
        <begin position="32"/>
        <end position="52"/>
    </location>
</feature>
<gene>
    <name evidence="2" type="ORF">DPMN_149687</name>
</gene>
<reference evidence="2" key="1">
    <citation type="journal article" date="2019" name="bioRxiv">
        <title>The Genome of the Zebra Mussel, Dreissena polymorpha: A Resource for Invasive Species Research.</title>
        <authorList>
            <person name="McCartney M.A."/>
            <person name="Auch B."/>
            <person name="Kono T."/>
            <person name="Mallez S."/>
            <person name="Zhang Y."/>
            <person name="Obille A."/>
            <person name="Becker A."/>
            <person name="Abrahante J.E."/>
            <person name="Garbe J."/>
            <person name="Badalamenti J.P."/>
            <person name="Herman A."/>
            <person name="Mangelson H."/>
            <person name="Liachko I."/>
            <person name="Sullivan S."/>
            <person name="Sone E.D."/>
            <person name="Koren S."/>
            <person name="Silverstein K.A.T."/>
            <person name="Beckman K.B."/>
            <person name="Gohl D.M."/>
        </authorList>
    </citation>
    <scope>NUCLEOTIDE SEQUENCE</scope>
    <source>
        <strain evidence="2">Duluth1</strain>
        <tissue evidence="2">Whole animal</tissue>
    </source>
</reference>
<organism evidence="2 3">
    <name type="scientific">Dreissena polymorpha</name>
    <name type="common">Zebra mussel</name>
    <name type="synonym">Mytilus polymorpha</name>
    <dbReference type="NCBI Taxonomy" id="45954"/>
    <lineage>
        <taxon>Eukaryota</taxon>
        <taxon>Metazoa</taxon>
        <taxon>Spiralia</taxon>
        <taxon>Lophotrochozoa</taxon>
        <taxon>Mollusca</taxon>
        <taxon>Bivalvia</taxon>
        <taxon>Autobranchia</taxon>
        <taxon>Heteroconchia</taxon>
        <taxon>Euheterodonta</taxon>
        <taxon>Imparidentia</taxon>
        <taxon>Neoheterodontei</taxon>
        <taxon>Myida</taxon>
        <taxon>Dreissenoidea</taxon>
        <taxon>Dreissenidae</taxon>
        <taxon>Dreissena</taxon>
    </lineage>
</organism>
<protein>
    <submittedName>
        <fullName evidence="2">Uncharacterized protein</fullName>
    </submittedName>
</protein>
<proteinExistence type="predicted"/>
<reference evidence="2" key="2">
    <citation type="submission" date="2020-11" db="EMBL/GenBank/DDBJ databases">
        <authorList>
            <person name="McCartney M.A."/>
            <person name="Auch B."/>
            <person name="Kono T."/>
            <person name="Mallez S."/>
            <person name="Becker A."/>
            <person name="Gohl D.M."/>
            <person name="Silverstein K.A.T."/>
            <person name="Koren S."/>
            <person name="Bechman K.B."/>
            <person name="Herman A."/>
            <person name="Abrahante J.E."/>
            <person name="Garbe J."/>
        </authorList>
    </citation>
    <scope>NUCLEOTIDE SEQUENCE</scope>
    <source>
        <strain evidence="2">Duluth1</strain>
        <tissue evidence="2">Whole animal</tissue>
    </source>
</reference>
<keyword evidence="3" id="KW-1185">Reference proteome</keyword>
<accession>A0A9D4FC83</accession>
<keyword evidence="1" id="KW-0472">Membrane</keyword>
<evidence type="ECO:0000256" key="1">
    <source>
        <dbReference type="SAM" id="Phobius"/>
    </source>
</evidence>
<sequence length="76" mass="8216">MSRPFIALSLVAGVVSLTYIARFRSGTFANSGTLFALTFAGSCHMLACAYMLTISPNQDVVFCPTKNAIKHVTVRE</sequence>
<name>A0A9D4FC83_DREPO</name>
<comment type="caution">
    <text evidence="2">The sequence shown here is derived from an EMBL/GenBank/DDBJ whole genome shotgun (WGS) entry which is preliminary data.</text>
</comment>
<dbReference type="AlphaFoldDB" id="A0A9D4FC83"/>
<keyword evidence="1" id="KW-1133">Transmembrane helix</keyword>
<evidence type="ECO:0000313" key="3">
    <source>
        <dbReference type="Proteomes" id="UP000828390"/>
    </source>
</evidence>
<evidence type="ECO:0000313" key="2">
    <source>
        <dbReference type="EMBL" id="KAH3796120.1"/>
    </source>
</evidence>